<sequence length="90" mass="10033">MFQETLPASEAERRKKAFVVSRAAVVYRAALHYRESPVDVHARVAEHRAASFESAYEIRDVDQVYAEGTTAMAAYNLDDGRPRRCAMAAG</sequence>
<dbReference type="EMBL" id="CP021748">
    <property type="protein sequence ID" value="ARX88612.1"/>
    <property type="molecule type" value="Genomic_DNA"/>
</dbReference>
<gene>
    <name evidence="1" type="ORF">SMD44_08099</name>
</gene>
<dbReference type="Proteomes" id="UP000195880">
    <property type="component" value="Chromosome"/>
</dbReference>
<accession>A0A1Z1WQL7</accession>
<dbReference type="Gene3D" id="3.10.129.10">
    <property type="entry name" value="Hotdog Thioesterase"/>
    <property type="match status" value="1"/>
</dbReference>
<dbReference type="InterPro" id="IPR029069">
    <property type="entry name" value="HotDog_dom_sf"/>
</dbReference>
<proteinExistence type="predicted"/>
<dbReference type="AlphaFoldDB" id="A0A1Z1WQL7"/>
<protein>
    <submittedName>
        <fullName evidence="1">Thioesterase</fullName>
    </submittedName>
</protein>
<organism evidence="1 2">
    <name type="scientific">Streptomyces alboflavus</name>
    <dbReference type="NCBI Taxonomy" id="67267"/>
    <lineage>
        <taxon>Bacteria</taxon>
        <taxon>Bacillati</taxon>
        <taxon>Actinomycetota</taxon>
        <taxon>Actinomycetes</taxon>
        <taxon>Kitasatosporales</taxon>
        <taxon>Streptomycetaceae</taxon>
        <taxon>Streptomyces</taxon>
    </lineage>
</organism>
<keyword evidence="2" id="KW-1185">Reference proteome</keyword>
<dbReference type="KEGG" id="salf:SMD44_08099"/>
<name>A0A1Z1WQL7_9ACTN</name>
<reference evidence="1 2" key="1">
    <citation type="submission" date="2017-05" db="EMBL/GenBank/DDBJ databases">
        <title>Streptomyces alboflavus Genome sequencing and assembly.</title>
        <authorList>
            <person name="Wang Y."/>
            <person name="Du B."/>
            <person name="Ding Y."/>
            <person name="Liu H."/>
            <person name="Hou Q."/>
            <person name="Liu K."/>
            <person name="Wang C."/>
            <person name="Yao L."/>
        </authorList>
    </citation>
    <scope>NUCLEOTIDE SEQUENCE [LARGE SCALE GENOMIC DNA]</scope>
    <source>
        <strain evidence="1 2">MDJK44</strain>
    </source>
</reference>
<evidence type="ECO:0000313" key="2">
    <source>
        <dbReference type="Proteomes" id="UP000195880"/>
    </source>
</evidence>
<dbReference type="SUPFAM" id="SSF54637">
    <property type="entry name" value="Thioesterase/thiol ester dehydrase-isomerase"/>
    <property type="match status" value="1"/>
</dbReference>
<evidence type="ECO:0000313" key="1">
    <source>
        <dbReference type="EMBL" id="ARX88612.1"/>
    </source>
</evidence>